<comment type="function">
    <text evidence="10">The coatomer is a cytosolic protein complex that binds to dilysine motifs and reversibly associates with Golgi non-clathrin-coated vesicles, which further mediate biosynthetic protein transport from the ER, via the Golgi up to the trans Golgi network. Coatomer complex is required for budding from Golgi membranes, and is essential for the retrograde Golgi-to-ER transport of dilysine-tagged proteins.</text>
</comment>
<keyword evidence="3 10" id="KW-0963">Cytoplasm</keyword>
<dbReference type="GO" id="GO:0006891">
    <property type="term" value="P:intra-Golgi vesicle-mediated transport"/>
    <property type="evidence" value="ECO:0007669"/>
    <property type="project" value="TreeGrafter"/>
</dbReference>
<keyword evidence="7 10" id="KW-0333">Golgi apparatus</keyword>
<evidence type="ECO:0000259" key="14">
    <source>
        <dbReference type="Pfam" id="PF14806"/>
    </source>
</evidence>
<reference evidence="15 16" key="1">
    <citation type="journal article" date="2016" name="BMC Genomics">
        <title>Comparative genomics reveals Cyclospora cayetanensis possesses coccidia-like metabolism and invasion components but unique surface antigens.</title>
        <authorList>
            <person name="Liu S."/>
            <person name="Wang L."/>
            <person name="Zheng H."/>
            <person name="Xu Z."/>
            <person name="Roellig D.M."/>
            <person name="Li N."/>
            <person name="Frace M.A."/>
            <person name="Tang K."/>
            <person name="Arrowood M.J."/>
            <person name="Moss D.M."/>
            <person name="Zhang L."/>
            <person name="Feng Y."/>
            <person name="Xiao L."/>
        </authorList>
    </citation>
    <scope>NUCLEOTIDE SEQUENCE [LARGE SCALE GENOMIC DNA]</scope>
    <source>
        <strain evidence="15 16">CHN_HEN01</strain>
    </source>
</reference>
<dbReference type="InterPro" id="IPR002553">
    <property type="entry name" value="Clathrin/coatomer_adapt-like_N"/>
</dbReference>
<keyword evidence="5 10" id="KW-0931">ER-Golgi transport</keyword>
<dbReference type="PIRSF" id="PIRSF005727">
    <property type="entry name" value="Coatomer_beta_subunit"/>
    <property type="match status" value="1"/>
</dbReference>
<evidence type="ECO:0000256" key="4">
    <source>
        <dbReference type="ARBA" id="ARBA00022737"/>
    </source>
</evidence>
<dbReference type="PANTHER" id="PTHR10635:SF0">
    <property type="entry name" value="COATOMER SUBUNIT BETA"/>
    <property type="match status" value="1"/>
</dbReference>
<comment type="subcellular location">
    <subcellularLocation>
        <location evidence="10">Cytoplasm</location>
    </subcellularLocation>
    <subcellularLocation>
        <location evidence="1 10">Golgi apparatus membrane</location>
        <topology evidence="1 10">Peripheral membrane protein</topology>
        <orientation evidence="1 10">Cytoplasmic side</orientation>
    </subcellularLocation>
    <subcellularLocation>
        <location evidence="10">Cytoplasmic vesicle</location>
        <location evidence="10">COPI-coated vesicle membrane</location>
        <topology evidence="10">Peripheral membrane protein</topology>
        <orientation evidence="10">Cytoplasmic side</orientation>
    </subcellularLocation>
</comment>
<evidence type="ECO:0000256" key="9">
    <source>
        <dbReference type="ARBA" id="ARBA00023329"/>
    </source>
</evidence>
<dbReference type="Pfam" id="PF07718">
    <property type="entry name" value="Coatamer_beta_C"/>
    <property type="match status" value="1"/>
</dbReference>
<dbReference type="VEuPathDB" id="ToxoDB:cyc_02359"/>
<gene>
    <name evidence="15" type="ORF">cyc_02359</name>
</gene>
<keyword evidence="2 10" id="KW-0813">Transport</keyword>
<sequence length="996" mass="108210">MELGSNCTVFIAGGKGDAPSAADIQKKLESPHDELKAEGMQELITGLVQGERYERLLMPVIRFCIPCSNNRVKKLVLLYLEVVDKCDAQGKLKEEIILICNALRNDLTSPNEFVRGSALRLVAKIRQQKVVEPLLEAIIKNLTHRHSYVRRNAVLCVLALIRHFGLEFVPHALEQVDQLLLMEGDASTRRAAFLLLLHCDTKRALLYIQQQQQQQGADGDEAALLAMGEQMQLAILELVRKVCRLKLPAKAALLRVAVSLLNSASPSVAYEGASCVLAFNPSSAGVRAACGALTHLLLQQTENNIKLIMLDRIADCVTAAKKGNLCDYVVDLMRGLQTNSLEVRGRILSLVGRLVSAETAPQVVGILKKHIAKAGEAEALTTPGSSEYRAMLVQALSRCCEIHPQVMSSSLGCISDLLGDADARVATSAAQLLRRLAATELSLRDSIIRHIVDAIMDARHPKVLRICIWTLGECCLALDATVSIINAIYDALVPLPLDTATAPEDLAATPAGMQQQPQVQTRTVILADGSYGTESVVQEDTDTSGKRTSTLREAIVGGDALLAAVVSICLTKLLLLSSPEYFARRRQQRLAAAAVTPAGSGNRGGEGKENLCVSEDCLRIPPRCINQSLLVVSSLFKCVRSVSGQTSDAAIRCNQALRTILCLIKDAIRGGGKEGDGGKRGGARRGGAQGEQRREKGDVVARGLVLNGARLLPQGGARDKDSLRNCFVWFERGREQQLEALTASKGGQSGEQDAEAADVAVGEKSPLSEASLFHQRLRSVQQLTGLADEVYVEAFLRLNQFDLLLELLVVNRTNETLYNVNVELAAQDRPAALTLPPFASVCCFSSLKLKSAEGAVLFGVVSLERKGSQHSGRQYILLAELSLDCLPFVHPTWIEPSEFRRRWQEFEWENKLQVLTPPTDLLLALVDDAALSQTELHATEGEAGTACLWVFLFAGGVVKEREQESKTRSLCSFKGGSSGISVHALYATQEKTHWRI</sequence>
<dbReference type="InterPro" id="IPR016460">
    <property type="entry name" value="COPB1"/>
</dbReference>
<dbReference type="Gene3D" id="1.25.10.10">
    <property type="entry name" value="Leucine-rich Repeat Variant"/>
    <property type="match status" value="1"/>
</dbReference>
<accession>A0A1D3CU09</accession>
<dbReference type="InterPro" id="IPR011710">
    <property type="entry name" value="Coatomer_bsu_C"/>
</dbReference>
<dbReference type="SUPFAM" id="SSF48371">
    <property type="entry name" value="ARM repeat"/>
    <property type="match status" value="1"/>
</dbReference>
<evidence type="ECO:0000259" key="12">
    <source>
        <dbReference type="Pfam" id="PF01602"/>
    </source>
</evidence>
<comment type="caution">
    <text evidence="15">The sequence shown here is derived from an EMBL/GenBank/DDBJ whole genome shotgun (WGS) entry which is preliminary data.</text>
</comment>
<keyword evidence="8 10" id="KW-0472">Membrane</keyword>
<dbReference type="InterPro" id="IPR016024">
    <property type="entry name" value="ARM-type_fold"/>
</dbReference>
<evidence type="ECO:0000256" key="6">
    <source>
        <dbReference type="ARBA" id="ARBA00022927"/>
    </source>
</evidence>
<keyword evidence="9 10" id="KW-0968">Cytoplasmic vesicle</keyword>
<name>A0A1D3CU09_9EIME</name>
<dbReference type="FunCoup" id="A0A1D3CU09">
    <property type="interactions" value="453"/>
</dbReference>
<dbReference type="InParanoid" id="A0A1D3CU09"/>
<evidence type="ECO:0000256" key="11">
    <source>
        <dbReference type="SAM" id="MobiDB-lite"/>
    </source>
</evidence>
<evidence type="ECO:0000256" key="10">
    <source>
        <dbReference type="PIRNR" id="PIRNR005727"/>
    </source>
</evidence>
<dbReference type="GO" id="GO:0000139">
    <property type="term" value="C:Golgi membrane"/>
    <property type="evidence" value="ECO:0007669"/>
    <property type="project" value="UniProtKB-SubCell"/>
</dbReference>
<dbReference type="Pfam" id="PF01602">
    <property type="entry name" value="Adaptin_N"/>
    <property type="match status" value="1"/>
</dbReference>
<dbReference type="GO" id="GO:0006886">
    <property type="term" value="P:intracellular protein transport"/>
    <property type="evidence" value="ECO:0007669"/>
    <property type="project" value="InterPro"/>
</dbReference>
<organism evidence="15 16">
    <name type="scientific">Cyclospora cayetanensis</name>
    <dbReference type="NCBI Taxonomy" id="88456"/>
    <lineage>
        <taxon>Eukaryota</taxon>
        <taxon>Sar</taxon>
        <taxon>Alveolata</taxon>
        <taxon>Apicomplexa</taxon>
        <taxon>Conoidasida</taxon>
        <taxon>Coccidia</taxon>
        <taxon>Eucoccidiorida</taxon>
        <taxon>Eimeriorina</taxon>
        <taxon>Eimeriidae</taxon>
        <taxon>Cyclospora</taxon>
    </lineage>
</organism>
<dbReference type="VEuPathDB" id="ToxoDB:LOC113147372"/>
<dbReference type="PANTHER" id="PTHR10635">
    <property type="entry name" value="COATOMER SUBUNIT BETA"/>
    <property type="match status" value="1"/>
</dbReference>
<evidence type="ECO:0000256" key="1">
    <source>
        <dbReference type="ARBA" id="ARBA00004255"/>
    </source>
</evidence>
<dbReference type="Proteomes" id="UP000095192">
    <property type="component" value="Unassembled WGS sequence"/>
</dbReference>
<dbReference type="GO" id="GO:0030126">
    <property type="term" value="C:COPI vesicle coat"/>
    <property type="evidence" value="ECO:0007669"/>
    <property type="project" value="InterPro"/>
</dbReference>
<evidence type="ECO:0000256" key="5">
    <source>
        <dbReference type="ARBA" id="ARBA00022892"/>
    </source>
</evidence>
<evidence type="ECO:0000313" key="16">
    <source>
        <dbReference type="Proteomes" id="UP000095192"/>
    </source>
</evidence>
<evidence type="ECO:0000256" key="3">
    <source>
        <dbReference type="ARBA" id="ARBA00022490"/>
    </source>
</evidence>
<keyword evidence="4" id="KW-0677">Repeat</keyword>
<dbReference type="GO" id="GO:0005198">
    <property type="term" value="F:structural molecule activity"/>
    <property type="evidence" value="ECO:0007669"/>
    <property type="project" value="InterPro"/>
</dbReference>
<protein>
    <recommendedName>
        <fullName evidence="10">Coatomer subunit beta</fullName>
    </recommendedName>
    <alternativeName>
        <fullName evidence="10">Beta-coat protein</fullName>
    </alternativeName>
</protein>
<evidence type="ECO:0000256" key="2">
    <source>
        <dbReference type="ARBA" id="ARBA00022448"/>
    </source>
</evidence>
<feature type="region of interest" description="Disordered" evidence="11">
    <location>
        <begin position="672"/>
        <end position="696"/>
    </location>
</feature>
<comment type="subunit">
    <text evidence="10">Oligomeric complex that consists of at least the alpha, beta, beta', gamma, delta, epsilon and zeta subunits.</text>
</comment>
<evidence type="ECO:0000313" key="15">
    <source>
        <dbReference type="EMBL" id="OEH74668.1"/>
    </source>
</evidence>
<dbReference type="Pfam" id="PF14806">
    <property type="entry name" value="Coatomer_b_Cpla"/>
    <property type="match status" value="1"/>
</dbReference>
<dbReference type="VEuPathDB" id="ToxoDB:LOC34619225"/>
<proteinExistence type="predicted"/>
<dbReference type="InterPro" id="IPR029446">
    <property type="entry name" value="COPB1_appendage_platform_dom"/>
</dbReference>
<evidence type="ECO:0000256" key="7">
    <source>
        <dbReference type="ARBA" id="ARBA00023034"/>
    </source>
</evidence>
<evidence type="ECO:0000256" key="8">
    <source>
        <dbReference type="ARBA" id="ARBA00023136"/>
    </source>
</evidence>
<keyword evidence="16" id="KW-1185">Reference proteome</keyword>
<evidence type="ECO:0000259" key="13">
    <source>
        <dbReference type="Pfam" id="PF07718"/>
    </source>
</evidence>
<feature type="domain" description="Coatomer beta subunit C-terminal" evidence="13">
    <location>
        <begin position="747"/>
        <end position="862"/>
    </location>
</feature>
<dbReference type="InterPro" id="IPR011989">
    <property type="entry name" value="ARM-like"/>
</dbReference>
<keyword evidence="6 10" id="KW-0653">Protein transport</keyword>
<feature type="domain" description="Clathrin/coatomer adaptor adaptin-like N-terminal" evidence="12">
    <location>
        <begin position="22"/>
        <end position="489"/>
    </location>
</feature>
<feature type="domain" description="Coatomer beta subunit appendage platform" evidence="14">
    <location>
        <begin position="873"/>
        <end position="921"/>
    </location>
</feature>
<dbReference type="AlphaFoldDB" id="A0A1D3CU09"/>
<dbReference type="GO" id="GO:0006888">
    <property type="term" value="P:endoplasmic reticulum to Golgi vesicle-mediated transport"/>
    <property type="evidence" value="ECO:0007669"/>
    <property type="project" value="TreeGrafter"/>
</dbReference>
<dbReference type="EMBL" id="JROU02001969">
    <property type="protein sequence ID" value="OEH74668.1"/>
    <property type="molecule type" value="Genomic_DNA"/>
</dbReference>